<evidence type="ECO:0000313" key="2">
    <source>
        <dbReference type="Proteomes" id="UP000017836"/>
    </source>
</evidence>
<sequence>MRELPVVVIEEERGGESVAGCRERWRTGTEMEKVWHAAGSCSWWKCRREEQGQRWVPPR</sequence>
<accession>W1PS70</accession>
<dbReference type="Proteomes" id="UP000017836">
    <property type="component" value="Unassembled WGS sequence"/>
</dbReference>
<organism evidence="1 2">
    <name type="scientific">Amborella trichopoda</name>
    <dbReference type="NCBI Taxonomy" id="13333"/>
    <lineage>
        <taxon>Eukaryota</taxon>
        <taxon>Viridiplantae</taxon>
        <taxon>Streptophyta</taxon>
        <taxon>Embryophyta</taxon>
        <taxon>Tracheophyta</taxon>
        <taxon>Spermatophyta</taxon>
        <taxon>Magnoliopsida</taxon>
        <taxon>Amborellales</taxon>
        <taxon>Amborellaceae</taxon>
        <taxon>Amborella</taxon>
    </lineage>
</organism>
<dbReference type="EMBL" id="KI392771">
    <property type="protein sequence ID" value="ERN10888.1"/>
    <property type="molecule type" value="Genomic_DNA"/>
</dbReference>
<keyword evidence="2" id="KW-1185">Reference proteome</keyword>
<gene>
    <name evidence="1" type="ORF">AMTR_s00167p00047770</name>
</gene>
<protein>
    <submittedName>
        <fullName evidence="1">Uncharacterized protein</fullName>
    </submittedName>
</protein>
<dbReference type="Gramene" id="ERN10888">
    <property type="protein sequence ID" value="ERN10888"/>
    <property type="gene ID" value="AMTR_s00167p00047770"/>
</dbReference>
<reference evidence="2" key="1">
    <citation type="journal article" date="2013" name="Science">
        <title>The Amborella genome and the evolution of flowering plants.</title>
        <authorList>
            <consortium name="Amborella Genome Project"/>
        </authorList>
    </citation>
    <scope>NUCLEOTIDE SEQUENCE [LARGE SCALE GENOMIC DNA]</scope>
</reference>
<dbReference type="AlphaFoldDB" id="W1PS70"/>
<dbReference type="HOGENOM" id="CLU_2963938_0_0_1"/>
<evidence type="ECO:0000313" key="1">
    <source>
        <dbReference type="EMBL" id="ERN10888.1"/>
    </source>
</evidence>
<name>W1PS70_AMBTC</name>
<proteinExistence type="predicted"/>